<reference evidence="1" key="1">
    <citation type="submission" date="2018-02" db="EMBL/GenBank/DDBJ databases">
        <title>The genomes of Aspergillus section Nigri reveals drivers in fungal speciation.</title>
        <authorList>
            <consortium name="DOE Joint Genome Institute"/>
            <person name="Vesth T.C."/>
            <person name="Nybo J."/>
            <person name="Theobald S."/>
            <person name="Brandl J."/>
            <person name="Frisvad J.C."/>
            <person name="Nielsen K.F."/>
            <person name="Lyhne E.K."/>
            <person name="Kogle M.E."/>
            <person name="Kuo A."/>
            <person name="Riley R."/>
            <person name="Clum A."/>
            <person name="Nolan M."/>
            <person name="Lipzen A."/>
            <person name="Salamov A."/>
            <person name="Henrissat B."/>
            <person name="Wiebenga A."/>
            <person name="De vries R.P."/>
            <person name="Grigoriev I.V."/>
            <person name="Mortensen U.H."/>
            <person name="Andersen M.R."/>
            <person name="Baker S.E."/>
        </authorList>
    </citation>
    <scope>NUCLEOTIDE SEQUENCE</scope>
    <source>
        <strain evidence="1">CBS 121060</strain>
    </source>
</reference>
<proteinExistence type="predicted"/>
<gene>
    <name evidence="1" type="ORF">BO66DRAFT_372107</name>
</gene>
<protein>
    <submittedName>
        <fullName evidence="1">Sterigmatocystin 8-O-methyltransferase</fullName>
    </submittedName>
</protein>
<evidence type="ECO:0000313" key="1">
    <source>
        <dbReference type="EMBL" id="RAH71109.1"/>
    </source>
</evidence>
<sequence>MSQSDLLHLINSLANYPALETVDEPTRKQLLESIEKLRRKVETPTDFTIRTVFGSHQAMVLRLAVDLGLFDAIAQQGGTATTAQLAEATGGDELLVSRIMRFLAVINIFEELAPSTYRTTPLAAAYTSQSPLSAIVIHATYTLVTMSQLPAYFAEAGWKSPDDATNGPFQHTHRTTQTFFEHLGTNPHLQQAFNAVMSLDFRRSSSAKQWFELYPIESKLFPATTTTTTTTADEDEEPNRATLVDVGGSQGKDLLALCRHLSIPPPPPPASTTDPSLQTQTQPQPPTHPQPKLILQDLPAVIASIPTSISTTFPGCITLQPHNFFDEQPTRRARAYFLRTVLHDWPDRQALQILGRLRDAMAEDSVLLVNEGVVPETRAGLMAVQTDFIMLCNYGALERTRAQWVDLLERGGFEVCGVYGEDEQQRQQGGHVVFEARVRRASS</sequence>
<name>A0ACD1HC05_9EURO</name>
<organism evidence="1 2">
    <name type="scientific">Aspergillus aculeatinus CBS 121060</name>
    <dbReference type="NCBI Taxonomy" id="1448322"/>
    <lineage>
        <taxon>Eukaryota</taxon>
        <taxon>Fungi</taxon>
        <taxon>Dikarya</taxon>
        <taxon>Ascomycota</taxon>
        <taxon>Pezizomycotina</taxon>
        <taxon>Eurotiomycetes</taxon>
        <taxon>Eurotiomycetidae</taxon>
        <taxon>Eurotiales</taxon>
        <taxon>Aspergillaceae</taxon>
        <taxon>Aspergillus</taxon>
        <taxon>Aspergillus subgen. Circumdati</taxon>
    </lineage>
</organism>
<keyword evidence="2" id="KW-1185">Reference proteome</keyword>
<accession>A0ACD1HC05</accession>
<evidence type="ECO:0000313" key="2">
    <source>
        <dbReference type="Proteomes" id="UP000249661"/>
    </source>
</evidence>
<dbReference type="EMBL" id="KZ824950">
    <property type="protein sequence ID" value="RAH71109.1"/>
    <property type="molecule type" value="Genomic_DNA"/>
</dbReference>
<dbReference type="Proteomes" id="UP000249661">
    <property type="component" value="Unassembled WGS sequence"/>
</dbReference>